<dbReference type="EMBL" id="JASSZA010000011">
    <property type="protein sequence ID" value="KAK2098975.1"/>
    <property type="molecule type" value="Genomic_DNA"/>
</dbReference>
<proteinExistence type="predicted"/>
<comment type="caution">
    <text evidence="2">The sequence shown here is derived from an EMBL/GenBank/DDBJ whole genome shotgun (WGS) entry which is preliminary data.</text>
</comment>
<feature type="compositionally biased region" description="Polar residues" evidence="1">
    <location>
        <begin position="129"/>
        <end position="138"/>
    </location>
</feature>
<name>A0ABQ9UPG5_SAGOE</name>
<evidence type="ECO:0000313" key="3">
    <source>
        <dbReference type="Proteomes" id="UP001266305"/>
    </source>
</evidence>
<evidence type="ECO:0000313" key="2">
    <source>
        <dbReference type="EMBL" id="KAK2098975.1"/>
    </source>
</evidence>
<keyword evidence="3" id="KW-1185">Reference proteome</keyword>
<feature type="region of interest" description="Disordered" evidence="1">
    <location>
        <begin position="114"/>
        <end position="142"/>
    </location>
</feature>
<feature type="compositionally biased region" description="Basic and acidic residues" evidence="1">
    <location>
        <begin position="1"/>
        <end position="12"/>
    </location>
</feature>
<gene>
    <name evidence="2" type="ORF">P7K49_024426</name>
</gene>
<reference evidence="2 3" key="1">
    <citation type="submission" date="2023-05" db="EMBL/GenBank/DDBJ databases">
        <title>B98-5 Cell Line De Novo Hybrid Assembly: An Optical Mapping Approach.</title>
        <authorList>
            <person name="Kananen K."/>
            <person name="Auerbach J.A."/>
            <person name="Kautto E."/>
            <person name="Blachly J.S."/>
        </authorList>
    </citation>
    <scope>NUCLEOTIDE SEQUENCE [LARGE SCALE GENOMIC DNA]</scope>
    <source>
        <strain evidence="2">B95-8</strain>
        <tissue evidence="2">Cell line</tissue>
    </source>
</reference>
<evidence type="ECO:0000256" key="1">
    <source>
        <dbReference type="SAM" id="MobiDB-lite"/>
    </source>
</evidence>
<protein>
    <submittedName>
        <fullName evidence="2">Uncharacterized protein</fullName>
    </submittedName>
</protein>
<dbReference type="Proteomes" id="UP001266305">
    <property type="component" value="Unassembled WGS sequence"/>
</dbReference>
<accession>A0ABQ9UPG5</accession>
<feature type="region of interest" description="Disordered" evidence="1">
    <location>
        <begin position="1"/>
        <end position="72"/>
    </location>
</feature>
<feature type="compositionally biased region" description="Basic and acidic residues" evidence="1">
    <location>
        <begin position="114"/>
        <end position="126"/>
    </location>
</feature>
<sequence>MLPSGRSEDPTPARKKGSPEAAETANKKSPRPRQPLLPTTARPSVASPLPAPARVPTSRPRGEAGRRRLRSPQDYLATRSRLCLPSLLLCSRSGYSGCRIRRCRRLLSAAELQRGGREKGRGREEGGTWTPSPVQQEAATPGKPTPLALALCFKKYNLSPSPFPPTPPTGDRYGLAARALAGPA</sequence>
<organism evidence="2 3">
    <name type="scientific">Saguinus oedipus</name>
    <name type="common">Cotton-top tamarin</name>
    <name type="synonym">Oedipomidas oedipus</name>
    <dbReference type="NCBI Taxonomy" id="9490"/>
    <lineage>
        <taxon>Eukaryota</taxon>
        <taxon>Metazoa</taxon>
        <taxon>Chordata</taxon>
        <taxon>Craniata</taxon>
        <taxon>Vertebrata</taxon>
        <taxon>Euteleostomi</taxon>
        <taxon>Mammalia</taxon>
        <taxon>Eutheria</taxon>
        <taxon>Euarchontoglires</taxon>
        <taxon>Primates</taxon>
        <taxon>Haplorrhini</taxon>
        <taxon>Platyrrhini</taxon>
        <taxon>Cebidae</taxon>
        <taxon>Callitrichinae</taxon>
        <taxon>Saguinus</taxon>
    </lineage>
</organism>